<dbReference type="RefSeq" id="XP_020306776.1">
    <property type="nucleotide sequence ID" value="XM_020449685.1"/>
</dbReference>
<feature type="region of interest" description="Disordered" evidence="1">
    <location>
        <begin position="223"/>
        <end position="253"/>
    </location>
</feature>
<feature type="compositionally biased region" description="Polar residues" evidence="1">
    <location>
        <begin position="1"/>
        <end position="10"/>
    </location>
</feature>
<dbReference type="KEGG" id="loa:LOAG_17026"/>
<name>A0A1S0UM88_LOALO</name>
<organism evidence="2">
    <name type="scientific">Loa loa</name>
    <name type="common">Eye worm</name>
    <name type="synonym">Filaria loa</name>
    <dbReference type="NCBI Taxonomy" id="7209"/>
    <lineage>
        <taxon>Eukaryota</taxon>
        <taxon>Metazoa</taxon>
        <taxon>Ecdysozoa</taxon>
        <taxon>Nematoda</taxon>
        <taxon>Chromadorea</taxon>
        <taxon>Rhabditida</taxon>
        <taxon>Spirurina</taxon>
        <taxon>Spiruromorpha</taxon>
        <taxon>Filarioidea</taxon>
        <taxon>Onchocercidae</taxon>
        <taxon>Loa</taxon>
    </lineage>
</organism>
<sequence>MFSTDRNFTNKNDREVYPQSQTTDSQLSKSQNSPSEEMRLQVVNAKYQTVSNSSEEDEFLDEVLNDMLNVTFSEIDQASMVSNAAKSENRRKKDSQKTTELLFKLKKLHSLANSRNFRDFTYTSECVTNFSINPGLSTTVDHPNDETVPTRTFFLTDHENEQIPRMQAYTKTAVDIEYDKINQTPTAPNTVPNLTTHLENKKDIHDLRVENTEPVRTLPDIMERSGKSKDSEQHNEGLVRKKRKKCSRHRYGSQRKCPDNDNITFEVTVPTAYTTQQLRNYVSNLWSVRDDVAVNCFFVFIDPIFRNVICDKKQLLYECRLKAKYRSKICSKTQRCTTLSRSTETSENIDSPKQDFYQKNETESFHQILNTNETGQSPVKNLRTERIEDLLLRAVQEYQTYLKIQKKGLKINK</sequence>
<dbReference type="CTD" id="31251542"/>
<feature type="compositionally biased region" description="Basic residues" evidence="1">
    <location>
        <begin position="240"/>
        <end position="253"/>
    </location>
</feature>
<feature type="compositionally biased region" description="Polar residues" evidence="1">
    <location>
        <begin position="18"/>
        <end position="35"/>
    </location>
</feature>
<accession>A0A1S0UM88</accession>
<dbReference type="EMBL" id="JH712099">
    <property type="protein sequence ID" value="EJD75947.1"/>
    <property type="molecule type" value="Genomic_DNA"/>
</dbReference>
<dbReference type="GeneID" id="31251542"/>
<feature type="region of interest" description="Disordered" evidence="1">
    <location>
        <begin position="1"/>
        <end position="37"/>
    </location>
</feature>
<evidence type="ECO:0000256" key="1">
    <source>
        <dbReference type="SAM" id="MobiDB-lite"/>
    </source>
</evidence>
<dbReference type="InParanoid" id="A0A1S0UM88"/>
<feature type="compositionally biased region" description="Basic and acidic residues" evidence="1">
    <location>
        <begin position="223"/>
        <end position="239"/>
    </location>
</feature>
<reference evidence="2" key="1">
    <citation type="submission" date="2012-04" db="EMBL/GenBank/DDBJ databases">
        <title>The Genome Sequence of Loa loa.</title>
        <authorList>
            <consortium name="The Broad Institute Genome Sequencing Platform"/>
            <consortium name="Broad Institute Genome Sequencing Center for Infectious Disease"/>
            <person name="Nutman T.B."/>
            <person name="Fink D.L."/>
            <person name="Russ C."/>
            <person name="Young S."/>
            <person name="Zeng Q."/>
            <person name="Gargeya S."/>
            <person name="Alvarado L."/>
            <person name="Berlin A."/>
            <person name="Chapman S.B."/>
            <person name="Chen Z."/>
            <person name="Freedman E."/>
            <person name="Gellesch M."/>
            <person name="Goldberg J."/>
            <person name="Griggs A."/>
            <person name="Gujja S."/>
            <person name="Heilman E.R."/>
            <person name="Heiman D."/>
            <person name="Howarth C."/>
            <person name="Mehta T."/>
            <person name="Neiman D."/>
            <person name="Pearson M."/>
            <person name="Roberts A."/>
            <person name="Saif S."/>
            <person name="Shea T."/>
            <person name="Shenoy N."/>
            <person name="Sisk P."/>
            <person name="Stolte C."/>
            <person name="Sykes S."/>
            <person name="White J."/>
            <person name="Yandava C."/>
            <person name="Haas B."/>
            <person name="Henn M.R."/>
            <person name="Nusbaum C."/>
            <person name="Birren B."/>
        </authorList>
    </citation>
    <scope>NUCLEOTIDE SEQUENCE [LARGE SCALE GENOMIC DNA]</scope>
</reference>
<protein>
    <submittedName>
        <fullName evidence="2">Uncharacterized protein</fullName>
    </submittedName>
</protein>
<gene>
    <name evidence="2" type="ORF">LOAG_17026</name>
</gene>
<proteinExistence type="predicted"/>
<dbReference type="AlphaFoldDB" id="A0A1S0UM88"/>
<evidence type="ECO:0000313" key="2">
    <source>
        <dbReference type="EMBL" id="EJD75947.1"/>
    </source>
</evidence>